<feature type="signal peptide" evidence="4">
    <location>
        <begin position="1"/>
        <end position="23"/>
    </location>
</feature>
<evidence type="ECO:0000256" key="1">
    <source>
        <dbReference type="ARBA" id="ARBA00008262"/>
    </source>
</evidence>
<dbReference type="InterPro" id="IPR000617">
    <property type="entry name" value="Napin/2SS/CON"/>
</dbReference>
<proteinExistence type="inferred from homology"/>
<sequence>MAKHIFLVTFFVALILFIAHTNASKDEKEEIPESCHKQLKSLNLKHCEKFLMKRMQKDEDEDDDNVIKMRGVNYIRNREEGLKENCCAQLSEVNFLDCRCEALQKIGDNLSDKCDKKEMEEMERELKILPLRCGITPPLGCDLSFDN</sequence>
<dbReference type="GeneID" id="101510519"/>
<dbReference type="SUPFAM" id="SSF47699">
    <property type="entry name" value="Bifunctional inhibitor/lipid-transfer protein/seed storage 2S albumin"/>
    <property type="match status" value="1"/>
</dbReference>
<dbReference type="OrthoDB" id="1424936at2759"/>
<keyword evidence="3" id="KW-1015">Disulfide bond</keyword>
<keyword evidence="6" id="KW-1185">Reference proteome</keyword>
<gene>
    <name evidence="7" type="primary">LOC101510519</name>
</gene>
<evidence type="ECO:0000259" key="5">
    <source>
        <dbReference type="SMART" id="SM00499"/>
    </source>
</evidence>
<dbReference type="SMART" id="SM00499">
    <property type="entry name" value="AAI"/>
    <property type="match status" value="1"/>
</dbReference>
<dbReference type="Gene3D" id="1.10.110.10">
    <property type="entry name" value="Plant lipid-transfer and hydrophobic proteins"/>
    <property type="match status" value="1"/>
</dbReference>
<protein>
    <submittedName>
        <fullName evidence="7">2S albumin-like</fullName>
    </submittedName>
</protein>
<evidence type="ECO:0000313" key="6">
    <source>
        <dbReference type="Proteomes" id="UP000087171"/>
    </source>
</evidence>
<dbReference type="Proteomes" id="UP000087171">
    <property type="component" value="Chromosome Ca1"/>
</dbReference>
<dbReference type="GO" id="GO:0045735">
    <property type="term" value="F:nutrient reservoir activity"/>
    <property type="evidence" value="ECO:0007669"/>
    <property type="project" value="InterPro"/>
</dbReference>
<dbReference type="SMR" id="A0A1S2XDF0"/>
<evidence type="ECO:0000313" key="7">
    <source>
        <dbReference type="RefSeq" id="XP_004487601.1"/>
    </source>
</evidence>
<comment type="similarity">
    <text evidence="1">Belongs to the 2S seed storage albumins family.</text>
</comment>
<organism evidence="6 7">
    <name type="scientific">Cicer arietinum</name>
    <name type="common">Chickpea</name>
    <name type="synonym">Garbanzo</name>
    <dbReference type="NCBI Taxonomy" id="3827"/>
    <lineage>
        <taxon>Eukaryota</taxon>
        <taxon>Viridiplantae</taxon>
        <taxon>Streptophyta</taxon>
        <taxon>Embryophyta</taxon>
        <taxon>Tracheophyta</taxon>
        <taxon>Spermatophyta</taxon>
        <taxon>Magnoliopsida</taxon>
        <taxon>eudicotyledons</taxon>
        <taxon>Gunneridae</taxon>
        <taxon>Pentapetalae</taxon>
        <taxon>rosids</taxon>
        <taxon>fabids</taxon>
        <taxon>Fabales</taxon>
        <taxon>Fabaceae</taxon>
        <taxon>Papilionoideae</taxon>
        <taxon>50 kb inversion clade</taxon>
        <taxon>NPAAA clade</taxon>
        <taxon>Hologalegina</taxon>
        <taxon>IRL clade</taxon>
        <taxon>Cicereae</taxon>
        <taxon>Cicer</taxon>
    </lineage>
</organism>
<evidence type="ECO:0000256" key="3">
    <source>
        <dbReference type="ARBA" id="ARBA00023157"/>
    </source>
</evidence>
<feature type="domain" description="Bifunctional inhibitor/plant lipid transfer protein/seed storage helical" evidence="5">
    <location>
        <begin position="47"/>
        <end position="141"/>
    </location>
</feature>
<dbReference type="STRING" id="3827.A0A1S2XDF0"/>
<dbReference type="InterPro" id="IPR036312">
    <property type="entry name" value="Bifun_inhib/LTP/seed_sf"/>
</dbReference>
<evidence type="ECO:0000256" key="2">
    <source>
        <dbReference type="ARBA" id="ARBA00022729"/>
    </source>
</evidence>
<dbReference type="PANTHER" id="PTHR35496">
    <property type="entry name" value="2S SEED STORAGE PROTEIN 1-RELATED"/>
    <property type="match status" value="1"/>
</dbReference>
<dbReference type="AlphaFoldDB" id="A0A1S2XDF0"/>
<keyword evidence="2 4" id="KW-0732">Signal</keyword>
<name>A0A1S2XDF0_CICAR</name>
<dbReference type="PANTHER" id="PTHR35496:SF20">
    <property type="entry name" value="2S SEED STORAGE PROTEIN 1-RELATED"/>
    <property type="match status" value="1"/>
</dbReference>
<reference evidence="7" key="2">
    <citation type="submission" date="2025-08" db="UniProtKB">
        <authorList>
            <consortium name="RefSeq"/>
        </authorList>
    </citation>
    <scope>IDENTIFICATION</scope>
    <source>
        <tissue evidence="7">Etiolated seedlings</tissue>
    </source>
</reference>
<dbReference type="RefSeq" id="XP_004487601.1">
    <property type="nucleotide sequence ID" value="XM_004487544.3"/>
</dbReference>
<dbReference type="KEGG" id="cam:101510519"/>
<evidence type="ECO:0000256" key="4">
    <source>
        <dbReference type="SAM" id="SignalP"/>
    </source>
</evidence>
<feature type="chain" id="PRO_5010280654" evidence="4">
    <location>
        <begin position="24"/>
        <end position="147"/>
    </location>
</feature>
<accession>A0A1S2XDF0</accession>
<reference evidence="6" key="1">
    <citation type="journal article" date="2013" name="Nat. Biotechnol.">
        <title>Draft genome sequence of chickpea (Cicer arietinum) provides a resource for trait improvement.</title>
        <authorList>
            <person name="Varshney R.K."/>
            <person name="Song C."/>
            <person name="Saxena R.K."/>
            <person name="Azam S."/>
            <person name="Yu S."/>
            <person name="Sharpe A.G."/>
            <person name="Cannon S."/>
            <person name="Baek J."/>
            <person name="Rosen B.D."/>
            <person name="Tar'an B."/>
            <person name="Millan T."/>
            <person name="Zhang X."/>
            <person name="Ramsay L.D."/>
            <person name="Iwata A."/>
            <person name="Wang Y."/>
            <person name="Nelson W."/>
            <person name="Farmer A.D."/>
            <person name="Gaur P.M."/>
            <person name="Soderlund C."/>
            <person name="Penmetsa R.V."/>
            <person name="Xu C."/>
            <person name="Bharti A.K."/>
            <person name="He W."/>
            <person name="Winter P."/>
            <person name="Zhao S."/>
            <person name="Hane J.K."/>
            <person name="Carrasquilla-Garcia N."/>
            <person name="Condie J.A."/>
            <person name="Upadhyaya H.D."/>
            <person name="Luo M.C."/>
            <person name="Thudi M."/>
            <person name="Gowda C.L."/>
            <person name="Singh N.P."/>
            <person name="Lichtenzveig J."/>
            <person name="Gali K.K."/>
            <person name="Rubio J."/>
            <person name="Nadarajan N."/>
            <person name="Dolezel J."/>
            <person name="Bansal K.C."/>
            <person name="Xu X."/>
            <person name="Edwards D."/>
            <person name="Zhang G."/>
            <person name="Kahl G."/>
            <person name="Gil J."/>
            <person name="Singh K.B."/>
            <person name="Datta S.K."/>
            <person name="Jackson S.A."/>
            <person name="Wang J."/>
            <person name="Cook D.R."/>
        </authorList>
    </citation>
    <scope>NUCLEOTIDE SEQUENCE [LARGE SCALE GENOMIC DNA]</scope>
    <source>
        <strain evidence="6">cv. CDC Frontier</strain>
    </source>
</reference>
<dbReference type="Pfam" id="PF00234">
    <property type="entry name" value="Tryp_alpha_amyl"/>
    <property type="match status" value="1"/>
</dbReference>
<dbReference type="PaxDb" id="3827-XP_004487601.1"/>
<dbReference type="InterPro" id="IPR016140">
    <property type="entry name" value="Bifunc_inhib/LTP/seed_store"/>
</dbReference>